<keyword evidence="13" id="KW-1185">Reference proteome</keyword>
<dbReference type="PROSITE" id="PS51762">
    <property type="entry name" value="GH16_2"/>
    <property type="match status" value="2"/>
</dbReference>
<sequence length="601" mass="68241">MAMASLFSIAALVAASFLLSVSKVQTLQNSLYPSDFTQNWAPQMFGASQNGQIWSLSLTNATGSGYLTNNKYQFGWFSMKIKLAGSDAAGVMCSENGAGPTRDEVDFEFLGNVSGQPYIIQTNVYKNGTGGREMRHFLWFDPTADFHAYSVLWNNHQLVFFVDETPIRVLTNTDYANNFFPNTKPMYLFSSIWCGDTWATRGGLVKTNWTYAPFVSYYTDFYVDACEWVDPSPACLSTTTQNWWDQSGAWQLTASQQEDYNWVQKNFLVYYYCLDTVRSAKSREISLSASQAFQHQRQRERERGSSQMAMSTLFSIAFLAAASFRLPVSKAQISSFYDDFIVYGAVEQFSTSANGAIWSLALTNGTGCGFASNEKYMFGWFSMKLKLVGGDSAGVVTAYYMCSDDNTGATRDEVDYEFLGNTTGQPYIIQTNVYKNGTGGRELRHQLWFDPTADFHSYSILWNDHQIVFVVDNVAIRVYKNANYTNNFFPNTQPMYIFSSIWNADSWATDGGRVHTNWSYAPFVSSYTAFTVDACLWVDPYPACINTTTQNWWDQYGAWQLSEDQLLDYGWVQRNLLVYDYCDDRARYPILPEECSLDPYS</sequence>
<comment type="catalytic activity">
    <reaction evidence="9">
        <text>breaks a beta-(1-&gt;4) bond in the backbone of a xyloglucan and transfers the xyloglucanyl segment on to O-4 of the non-reducing terminal glucose residue of an acceptor, which can be a xyloglucan or an oligosaccharide of xyloglucan.</text>
        <dbReference type="EC" id="2.4.1.207"/>
    </reaction>
</comment>
<feature type="chain" id="PRO_5032444118" description="xyloglucan:xyloglucosyl transferase" evidence="10">
    <location>
        <begin position="27"/>
        <end position="601"/>
    </location>
</feature>
<evidence type="ECO:0000256" key="2">
    <source>
        <dbReference type="ARBA" id="ARBA00022676"/>
    </source>
</evidence>
<evidence type="ECO:0000256" key="4">
    <source>
        <dbReference type="ARBA" id="ARBA00022801"/>
    </source>
</evidence>
<dbReference type="GO" id="GO:0009835">
    <property type="term" value="P:fruit ripening"/>
    <property type="evidence" value="ECO:0007669"/>
    <property type="project" value="UniProtKB-KW"/>
</dbReference>
<evidence type="ECO:0000313" key="12">
    <source>
        <dbReference type="EMBL" id="KAF7149950.1"/>
    </source>
</evidence>
<protein>
    <recommendedName>
        <fullName evidence="1">xyloglucan:xyloglucosyl transferase</fullName>
        <ecNumber evidence="1">2.4.1.207</ecNumber>
    </recommendedName>
</protein>
<keyword evidence="6" id="KW-0325">Glycoprotein</keyword>
<dbReference type="GO" id="GO:0042546">
    <property type="term" value="P:cell wall biogenesis"/>
    <property type="evidence" value="ECO:0007669"/>
    <property type="project" value="InterPro"/>
</dbReference>
<dbReference type="Gene3D" id="2.60.120.200">
    <property type="match status" value="2"/>
</dbReference>
<keyword evidence="10" id="KW-0732">Signal</keyword>
<evidence type="ECO:0000313" key="13">
    <source>
        <dbReference type="Proteomes" id="UP000626092"/>
    </source>
</evidence>
<comment type="caution">
    <text evidence="12">The sequence shown here is derived from an EMBL/GenBank/DDBJ whole genome shotgun (WGS) entry which is preliminary data.</text>
</comment>
<evidence type="ECO:0000256" key="8">
    <source>
        <dbReference type="ARBA" id="ARBA00033478"/>
    </source>
</evidence>
<organism evidence="12 13">
    <name type="scientific">Rhododendron simsii</name>
    <name type="common">Sims's rhododendron</name>
    <dbReference type="NCBI Taxonomy" id="118357"/>
    <lineage>
        <taxon>Eukaryota</taxon>
        <taxon>Viridiplantae</taxon>
        <taxon>Streptophyta</taxon>
        <taxon>Embryophyta</taxon>
        <taxon>Tracheophyta</taxon>
        <taxon>Spermatophyta</taxon>
        <taxon>Magnoliopsida</taxon>
        <taxon>eudicotyledons</taxon>
        <taxon>Gunneridae</taxon>
        <taxon>Pentapetalae</taxon>
        <taxon>asterids</taxon>
        <taxon>Ericales</taxon>
        <taxon>Ericaceae</taxon>
        <taxon>Ericoideae</taxon>
        <taxon>Rhodoreae</taxon>
        <taxon>Rhododendron</taxon>
    </lineage>
</organism>
<keyword evidence="4" id="KW-0378">Hydrolase</keyword>
<evidence type="ECO:0000259" key="11">
    <source>
        <dbReference type="PROSITE" id="PS51762"/>
    </source>
</evidence>
<dbReference type="Pfam" id="PF00722">
    <property type="entry name" value="Glyco_hydro_16"/>
    <property type="match status" value="2"/>
</dbReference>
<reference evidence="12" key="1">
    <citation type="submission" date="2019-11" db="EMBL/GenBank/DDBJ databases">
        <authorList>
            <person name="Liu Y."/>
            <person name="Hou J."/>
            <person name="Li T.-Q."/>
            <person name="Guan C.-H."/>
            <person name="Wu X."/>
            <person name="Wu H.-Z."/>
            <person name="Ling F."/>
            <person name="Zhang R."/>
            <person name="Shi X.-G."/>
            <person name="Ren J.-P."/>
            <person name="Chen E.-F."/>
            <person name="Sun J.-M."/>
        </authorList>
    </citation>
    <scope>NUCLEOTIDE SEQUENCE</scope>
    <source>
        <strain evidence="12">Adult_tree_wgs_1</strain>
        <tissue evidence="12">Leaves</tissue>
    </source>
</reference>
<dbReference type="GO" id="GO:0010411">
    <property type="term" value="P:xyloglucan metabolic process"/>
    <property type="evidence" value="ECO:0007669"/>
    <property type="project" value="InterPro"/>
</dbReference>
<dbReference type="Pfam" id="PF06955">
    <property type="entry name" value="XET_C"/>
    <property type="match status" value="2"/>
</dbReference>
<evidence type="ECO:0000256" key="1">
    <source>
        <dbReference type="ARBA" id="ARBA00012152"/>
    </source>
</evidence>
<dbReference type="CDD" id="cd02176">
    <property type="entry name" value="GH16_XET"/>
    <property type="match status" value="1"/>
</dbReference>
<gene>
    <name evidence="12" type="ORF">RHSIM_Rhsim02G0111400</name>
</gene>
<dbReference type="PROSITE" id="PS01034">
    <property type="entry name" value="GH16_1"/>
    <property type="match status" value="1"/>
</dbReference>
<keyword evidence="3" id="KW-0808">Transferase</keyword>
<dbReference type="InterPro" id="IPR008263">
    <property type="entry name" value="GH16_AS"/>
</dbReference>
<evidence type="ECO:0000256" key="10">
    <source>
        <dbReference type="SAM" id="SignalP"/>
    </source>
</evidence>
<evidence type="ECO:0000256" key="3">
    <source>
        <dbReference type="ARBA" id="ARBA00022679"/>
    </source>
</evidence>
<dbReference type="InterPro" id="IPR000757">
    <property type="entry name" value="Beta-glucanase-like"/>
</dbReference>
<dbReference type="InterPro" id="IPR044791">
    <property type="entry name" value="Beta-glucanase/XTH"/>
</dbReference>
<dbReference type="PANTHER" id="PTHR31062">
    <property type="entry name" value="XYLOGLUCAN ENDOTRANSGLUCOSYLASE/HYDROLASE PROTEIN 8-RELATED"/>
    <property type="match status" value="1"/>
</dbReference>
<keyword evidence="5" id="KW-1015">Disulfide bond</keyword>
<dbReference type="SUPFAM" id="SSF49899">
    <property type="entry name" value="Concanavalin A-like lectins/glucanases"/>
    <property type="match status" value="2"/>
</dbReference>
<feature type="domain" description="GH16" evidence="11">
    <location>
        <begin position="25"/>
        <end position="218"/>
    </location>
</feature>
<dbReference type="EC" id="2.4.1.207" evidence="1"/>
<dbReference type="InterPro" id="IPR013320">
    <property type="entry name" value="ConA-like_dom_sf"/>
</dbReference>
<evidence type="ECO:0000256" key="5">
    <source>
        <dbReference type="ARBA" id="ARBA00023157"/>
    </source>
</evidence>
<feature type="domain" description="GH16" evidence="11">
    <location>
        <begin position="321"/>
        <end position="527"/>
    </location>
</feature>
<keyword evidence="7" id="KW-0326">Glycosidase</keyword>
<dbReference type="Proteomes" id="UP000626092">
    <property type="component" value="Unassembled WGS sequence"/>
</dbReference>
<dbReference type="InterPro" id="IPR016455">
    <property type="entry name" value="XTH"/>
</dbReference>
<dbReference type="GO" id="GO:0016762">
    <property type="term" value="F:xyloglucan:xyloglucosyl transferase activity"/>
    <property type="evidence" value="ECO:0007669"/>
    <property type="project" value="UniProtKB-EC"/>
</dbReference>
<evidence type="ECO:0000256" key="7">
    <source>
        <dbReference type="ARBA" id="ARBA00023295"/>
    </source>
</evidence>
<proteinExistence type="predicted"/>
<dbReference type="GO" id="GO:0004553">
    <property type="term" value="F:hydrolase activity, hydrolyzing O-glycosyl compounds"/>
    <property type="evidence" value="ECO:0007669"/>
    <property type="project" value="InterPro"/>
</dbReference>
<dbReference type="OrthoDB" id="4781at2759"/>
<dbReference type="EMBL" id="WJXA01000002">
    <property type="protein sequence ID" value="KAF7149950.1"/>
    <property type="molecule type" value="Genomic_DNA"/>
</dbReference>
<evidence type="ECO:0000256" key="9">
    <source>
        <dbReference type="ARBA" id="ARBA00034022"/>
    </source>
</evidence>
<feature type="signal peptide" evidence="10">
    <location>
        <begin position="1"/>
        <end position="26"/>
    </location>
</feature>
<dbReference type="AlphaFoldDB" id="A0A834LRY0"/>
<dbReference type="InterPro" id="IPR010713">
    <property type="entry name" value="XET_C"/>
</dbReference>
<accession>A0A834LRY0</accession>
<name>A0A834LRY0_RHOSS</name>
<dbReference type="GO" id="GO:0048046">
    <property type="term" value="C:apoplast"/>
    <property type="evidence" value="ECO:0007669"/>
    <property type="project" value="InterPro"/>
</dbReference>
<keyword evidence="2" id="KW-0328">Glycosyltransferase</keyword>
<evidence type="ECO:0000256" key="6">
    <source>
        <dbReference type="ARBA" id="ARBA00023180"/>
    </source>
</evidence>
<keyword evidence="8" id="KW-0292">Fruit ripening</keyword>